<organism evidence="2 3">
    <name type="scientific">Metarhizium robertsii (strain ARSEF 23 / ATCC MYA-3075)</name>
    <name type="common">Metarhizium anisopliae (strain ARSEF 23)</name>
    <dbReference type="NCBI Taxonomy" id="655844"/>
    <lineage>
        <taxon>Eukaryota</taxon>
        <taxon>Fungi</taxon>
        <taxon>Dikarya</taxon>
        <taxon>Ascomycota</taxon>
        <taxon>Pezizomycotina</taxon>
        <taxon>Sordariomycetes</taxon>
        <taxon>Hypocreomycetidae</taxon>
        <taxon>Hypocreales</taxon>
        <taxon>Clavicipitaceae</taxon>
        <taxon>Metarhizium</taxon>
    </lineage>
</organism>
<reference evidence="2 3" key="2">
    <citation type="journal article" date="2014" name="Proc. Natl. Acad. Sci. U.S.A.">
        <title>Trajectory and genomic determinants of fungal-pathogen speciation and host adaptation.</title>
        <authorList>
            <person name="Hu X."/>
            <person name="Xiao G."/>
            <person name="Zheng P."/>
            <person name="Shang Y."/>
            <person name="Su Y."/>
            <person name="Zhang X."/>
            <person name="Liu X."/>
            <person name="Zhan S."/>
            <person name="St Leger R.J."/>
            <person name="Wang C."/>
        </authorList>
    </citation>
    <scope>GENOME REANNOTATION</scope>
    <source>
        <strain evidence="3">ARSEF 23 / ATCC MYA-3075</strain>
    </source>
</reference>
<evidence type="ECO:0000256" key="1">
    <source>
        <dbReference type="SAM" id="MobiDB-lite"/>
    </source>
</evidence>
<feature type="region of interest" description="Disordered" evidence="1">
    <location>
        <begin position="31"/>
        <end position="51"/>
    </location>
</feature>
<dbReference type="EMBL" id="ADNJ02000074">
    <property type="protein sequence ID" value="EFY93978.2"/>
    <property type="molecule type" value="Genomic_DNA"/>
</dbReference>
<protein>
    <submittedName>
        <fullName evidence="2">Uncharacterized protein</fullName>
    </submittedName>
</protein>
<evidence type="ECO:0000313" key="2">
    <source>
        <dbReference type="EMBL" id="EFY93978.2"/>
    </source>
</evidence>
<dbReference type="RefSeq" id="XP_007826750.2">
    <property type="nucleotide sequence ID" value="XM_007828559.2"/>
</dbReference>
<sequence>MSGGRRLQRETLLLADWEAETLLLADWEAGGPRGRHRRLGGRERSWPLEYR</sequence>
<accession>E9FE62</accession>
<proteinExistence type="predicted"/>
<feature type="compositionally biased region" description="Basic and acidic residues" evidence="1">
    <location>
        <begin position="40"/>
        <end position="51"/>
    </location>
</feature>
<dbReference type="AlphaFoldDB" id="E9FE62"/>
<gene>
    <name evidence="2" type="ORF">MAA_10561</name>
</gene>
<dbReference type="HOGENOM" id="CLU_3106913_0_0_1"/>
<comment type="caution">
    <text evidence="2">The sequence shown here is derived from an EMBL/GenBank/DDBJ whole genome shotgun (WGS) entry which is preliminary data.</text>
</comment>
<reference evidence="2 3" key="1">
    <citation type="journal article" date="2011" name="PLoS Genet.">
        <title>Genome sequencing and comparative transcriptomics of the model entomopathogenic fungi Metarhizium anisopliae and M. acridum.</title>
        <authorList>
            <person name="Gao Q."/>
            <person name="Jin K."/>
            <person name="Ying S.H."/>
            <person name="Zhang Y."/>
            <person name="Xiao G."/>
            <person name="Shang Y."/>
            <person name="Duan Z."/>
            <person name="Hu X."/>
            <person name="Xie X.Q."/>
            <person name="Zhou G."/>
            <person name="Peng G."/>
            <person name="Luo Z."/>
            <person name="Huang W."/>
            <person name="Wang B."/>
            <person name="Fang W."/>
            <person name="Wang S."/>
            <person name="Zhong Y."/>
            <person name="Ma L.J."/>
            <person name="St Leger R.J."/>
            <person name="Zhao G.P."/>
            <person name="Pei Y."/>
            <person name="Feng M.G."/>
            <person name="Xia Y."/>
            <person name="Wang C."/>
        </authorList>
    </citation>
    <scope>NUCLEOTIDE SEQUENCE [LARGE SCALE GENOMIC DNA]</scope>
    <source>
        <strain evidence="3">ARSEF 23 / ATCC MYA-3075</strain>
    </source>
</reference>
<keyword evidence="3" id="KW-1185">Reference proteome</keyword>
<dbReference type="KEGG" id="maj:MAA_10561"/>
<dbReference type="GeneID" id="19264847"/>
<dbReference type="Proteomes" id="UP000002498">
    <property type="component" value="Unassembled WGS sequence"/>
</dbReference>
<name>E9FE62_METRA</name>
<evidence type="ECO:0000313" key="3">
    <source>
        <dbReference type="Proteomes" id="UP000002498"/>
    </source>
</evidence>